<evidence type="ECO:0000256" key="1">
    <source>
        <dbReference type="SAM" id="Coils"/>
    </source>
</evidence>
<dbReference type="GeneID" id="77187851"/>
<name>A0AAQ2SZ00_MORBO</name>
<organism evidence="3 4">
    <name type="scientific">Moraxella bovis</name>
    <dbReference type="NCBI Taxonomy" id="476"/>
    <lineage>
        <taxon>Bacteria</taxon>
        <taxon>Pseudomonadati</taxon>
        <taxon>Pseudomonadota</taxon>
        <taxon>Gammaproteobacteria</taxon>
        <taxon>Moraxellales</taxon>
        <taxon>Moraxellaceae</taxon>
        <taxon>Moraxella</taxon>
    </lineage>
</organism>
<accession>A0AAQ2SZ00</accession>
<dbReference type="AlphaFoldDB" id="A0AAQ2SZ00"/>
<dbReference type="EMBL" id="CP087781">
    <property type="protein sequence ID" value="UZA51074.1"/>
    <property type="molecule type" value="Genomic_DNA"/>
</dbReference>
<evidence type="ECO:0000313" key="4">
    <source>
        <dbReference type="Proteomes" id="UP001163283"/>
    </source>
</evidence>
<evidence type="ECO:0000313" key="2">
    <source>
        <dbReference type="EMBL" id="UZA02541.1"/>
    </source>
</evidence>
<dbReference type="Proteomes" id="UP001163283">
    <property type="component" value="Chromosome"/>
</dbReference>
<gene>
    <name evidence="2" type="ORF">LP092_11345</name>
    <name evidence="3" type="ORF">LP129_11300</name>
</gene>
<protein>
    <submittedName>
        <fullName evidence="3">Uncharacterized protein</fullName>
    </submittedName>
</protein>
<evidence type="ECO:0000313" key="3">
    <source>
        <dbReference type="EMBL" id="UZA51074.1"/>
    </source>
</evidence>
<sequence>MKIKEHIQYQSKYLKPKYDYENFEREREMIGCILYSTIGQESMDWVKEWSDIPYEIFTGTEPNSYGYDQVKLFVENYYELMKETGRLKMFVNEDYYLNKWREKHKDKKDEIQQKLKYYQALVEDCQEALRRLE</sequence>
<evidence type="ECO:0000313" key="5">
    <source>
        <dbReference type="Proteomes" id="UP001163632"/>
    </source>
</evidence>
<dbReference type="KEGG" id="mboi:DQF64_11240"/>
<reference evidence="3 4" key="1">
    <citation type="journal article" date="2022" name="BMC Microbiol.">
        <title>Whole genome sequencing of Moraxella bovis strains from North America reveals two genotypes with different genetic determinants.</title>
        <authorList>
            <person name="Wynn E.L."/>
            <person name="Hille M.M."/>
            <person name="Loy J.D."/>
            <person name="Schuller G."/>
            <person name="Kuhn K.L."/>
            <person name="Dickey A.M."/>
            <person name="Bono J.L."/>
            <person name="Clawson M.L."/>
        </authorList>
    </citation>
    <scope>NUCLEOTIDE SEQUENCE [LARGE SCALE GENOMIC DNA]</scope>
    <source>
        <strain evidence="2">SAM102599</strain>
        <strain evidence="3 4">SAM57978</strain>
    </source>
</reference>
<dbReference type="Proteomes" id="UP001163632">
    <property type="component" value="Chromosome"/>
</dbReference>
<proteinExistence type="predicted"/>
<keyword evidence="1" id="KW-0175">Coiled coil</keyword>
<keyword evidence="5" id="KW-1185">Reference proteome</keyword>
<feature type="coiled-coil region" evidence="1">
    <location>
        <begin position="101"/>
        <end position="128"/>
    </location>
</feature>
<dbReference type="EMBL" id="CP087830">
    <property type="protein sequence ID" value="UZA02541.1"/>
    <property type="molecule type" value="Genomic_DNA"/>
</dbReference>
<dbReference type="RefSeq" id="WP_078273927.1">
    <property type="nucleotide sequence ID" value="NZ_CP030241.1"/>
</dbReference>